<sequence>MALYTRVVDQAFGVTVRFDADDSEIDKVGLDLVRSDGGDCGEVLQEDWGSANAEEFEETDDGYEVTLTDLDYGEAVARARLRARLVVDGTSQWCEWFPFLPWCGGGGQVENEGCSSDAFTIRPAKLSLSATTNPAEEDLTEEDLTRSDWSNYTPKTCNNEVCQAAGDNFNLGIEALPTGQGFDAEILLQPSDHPQAPAWMALGTLSLPTSLSFERDANKVTTDQAAYTEAGLVAVDAHDDGAFAAVDRDKGHCVTGAADNTVNADGLVGCRTALPEPEPLGRFIPDHFAVVDTDDIDPDYITNRSALSCDGEERDEFTYLGETLAADVTLEARNVAEAATENYRGEYAPLSALDWSVVAPEAEDGHLDDRLELVRDTSGWEQGQASFTPEVTVARADEPDGPFTADVAFVATDADGVALREATLDVDRDGDEDNDHRLAGETILRYGRLAIERLTAATFSEVDLPLRAEYWDGDRFVENELDDCTPVELRYRSLARGGDPEAAEWEGQPALGDLALREPLPPRLEEGEVVVPFEAPEERGEVAVCADLENHAYLHRGANEDLPDVCQGSPRGSVWYGISSGNENVLYTREVFD</sequence>
<dbReference type="InterPro" id="IPR046524">
    <property type="entry name" value="DUF6701"/>
</dbReference>
<evidence type="ECO:0000313" key="2">
    <source>
        <dbReference type="EMBL" id="SFC93851.1"/>
    </source>
</evidence>
<dbReference type="Pfam" id="PF20419">
    <property type="entry name" value="DUF6701"/>
    <property type="match status" value="1"/>
</dbReference>
<evidence type="ECO:0000259" key="1">
    <source>
        <dbReference type="Pfam" id="PF20419"/>
    </source>
</evidence>
<evidence type="ECO:0000313" key="3">
    <source>
        <dbReference type="Proteomes" id="UP000198611"/>
    </source>
</evidence>
<dbReference type="Proteomes" id="UP000198611">
    <property type="component" value="Unassembled WGS sequence"/>
</dbReference>
<proteinExistence type="predicted"/>
<feature type="domain" description="DUF6701" evidence="1">
    <location>
        <begin position="115"/>
        <end position="591"/>
    </location>
</feature>
<dbReference type="STRING" id="1123397.SAMN05660831_00156"/>
<protein>
    <recommendedName>
        <fullName evidence="1">DUF6701 domain-containing protein</fullName>
    </recommendedName>
</protein>
<accession>A0A1I1N837</accession>
<name>A0A1I1N837_9GAMM</name>
<reference evidence="2 3" key="1">
    <citation type="submission" date="2016-10" db="EMBL/GenBank/DDBJ databases">
        <authorList>
            <person name="de Groot N.N."/>
        </authorList>
    </citation>
    <scope>NUCLEOTIDE SEQUENCE [LARGE SCALE GENOMIC DNA]</scope>
    <source>
        <strain evidence="2 3">HL3</strain>
    </source>
</reference>
<keyword evidence="3" id="KW-1185">Reference proteome</keyword>
<dbReference type="EMBL" id="FOMJ01000001">
    <property type="protein sequence ID" value="SFC93851.1"/>
    <property type="molecule type" value="Genomic_DNA"/>
</dbReference>
<gene>
    <name evidence="2" type="ORF">SAMN05660831_00156</name>
</gene>
<organism evidence="2 3">
    <name type="scientific">Thiohalospira halophila DSM 15071</name>
    <dbReference type="NCBI Taxonomy" id="1123397"/>
    <lineage>
        <taxon>Bacteria</taxon>
        <taxon>Pseudomonadati</taxon>
        <taxon>Pseudomonadota</taxon>
        <taxon>Gammaproteobacteria</taxon>
        <taxon>Thiohalospirales</taxon>
        <taxon>Thiohalospiraceae</taxon>
        <taxon>Thiohalospira</taxon>
    </lineage>
</organism>
<dbReference type="AlphaFoldDB" id="A0A1I1N837"/>